<evidence type="ECO:0000256" key="13">
    <source>
        <dbReference type="SAM" id="Phobius"/>
    </source>
</evidence>
<evidence type="ECO:0000256" key="1">
    <source>
        <dbReference type="ARBA" id="ARBA00004141"/>
    </source>
</evidence>
<reference evidence="15" key="1">
    <citation type="submission" date="2025-08" db="UniProtKB">
        <authorList>
            <consortium name="RefSeq"/>
        </authorList>
    </citation>
    <scope>IDENTIFICATION</scope>
    <source>
        <strain evidence="15">15112-1751.03</strain>
        <tissue evidence="15">Whole Adult</tissue>
    </source>
</reference>
<evidence type="ECO:0000313" key="14">
    <source>
        <dbReference type="Proteomes" id="UP000515160"/>
    </source>
</evidence>
<evidence type="ECO:0000256" key="6">
    <source>
        <dbReference type="ARBA" id="ARBA00022989"/>
    </source>
</evidence>
<keyword evidence="5 12" id="KW-0812">Transmembrane</keyword>
<evidence type="ECO:0000256" key="8">
    <source>
        <dbReference type="ARBA" id="ARBA00023065"/>
    </source>
</evidence>
<evidence type="ECO:0000256" key="5">
    <source>
        <dbReference type="ARBA" id="ARBA00022692"/>
    </source>
</evidence>
<keyword evidence="8 12" id="KW-0406">Ion transport</keyword>
<evidence type="ECO:0000256" key="12">
    <source>
        <dbReference type="RuleBase" id="RU000679"/>
    </source>
</evidence>
<keyword evidence="4 12" id="KW-0894">Sodium channel</keyword>
<evidence type="ECO:0000256" key="4">
    <source>
        <dbReference type="ARBA" id="ARBA00022461"/>
    </source>
</evidence>
<organism evidence="14 15">
    <name type="scientific">Drosophila albomicans</name>
    <name type="common">Fruit fly</name>
    <dbReference type="NCBI Taxonomy" id="7291"/>
    <lineage>
        <taxon>Eukaryota</taxon>
        <taxon>Metazoa</taxon>
        <taxon>Ecdysozoa</taxon>
        <taxon>Arthropoda</taxon>
        <taxon>Hexapoda</taxon>
        <taxon>Insecta</taxon>
        <taxon>Pterygota</taxon>
        <taxon>Neoptera</taxon>
        <taxon>Endopterygota</taxon>
        <taxon>Diptera</taxon>
        <taxon>Brachycera</taxon>
        <taxon>Muscomorpha</taxon>
        <taxon>Ephydroidea</taxon>
        <taxon>Drosophilidae</taxon>
        <taxon>Drosophila</taxon>
    </lineage>
</organism>
<proteinExistence type="inferred from homology"/>
<dbReference type="PANTHER" id="PTHR11690:SF300">
    <property type="entry name" value="PICKPOCKET PROTEIN 19"/>
    <property type="match status" value="1"/>
</dbReference>
<dbReference type="OrthoDB" id="6021021at2759"/>
<dbReference type="GO" id="GO:0015280">
    <property type="term" value="F:ligand-gated sodium channel activity"/>
    <property type="evidence" value="ECO:0007669"/>
    <property type="project" value="TreeGrafter"/>
</dbReference>
<dbReference type="AlphaFoldDB" id="A0A6P8XG63"/>
<dbReference type="InterPro" id="IPR001873">
    <property type="entry name" value="ENaC"/>
</dbReference>
<protein>
    <submittedName>
        <fullName evidence="15">Pickpocket protein 19 isoform X1</fullName>
    </submittedName>
</protein>
<keyword evidence="7" id="KW-0915">Sodium</keyword>
<keyword evidence="14" id="KW-1185">Reference proteome</keyword>
<keyword evidence="3 12" id="KW-0813">Transport</keyword>
<evidence type="ECO:0000256" key="9">
    <source>
        <dbReference type="ARBA" id="ARBA00023136"/>
    </source>
</evidence>
<name>A0A6P8XG63_DROAB</name>
<dbReference type="PANTHER" id="PTHR11690">
    <property type="entry name" value="AMILORIDE-SENSITIVE SODIUM CHANNEL-RELATED"/>
    <property type="match status" value="1"/>
</dbReference>
<sequence>MLLYSKELVAPRAKLSRGLQRFDRHPLRDKYGQMLRNSFAHSSIHGLQNAFEEQHLWMRYFWLIIVLLASVGFLSTYSILEMRHNEQVLVSLVATTQHPVYSIEFPAVAICPWNHVNWMRAATAAERFLPSNANAEMRETFRQLLIGMEQVSFGKFETMGEMSRRNFSSLAKLSLSKLASYLAYRCDELFERNSCVFDETNYDCCQLFVAESTENGQCLVFNSLISDESRNKKLINEFYPYKISKAGEGSGLQFTLRLNDSYLRKGTEVPFSMNLMIKQPRQWSQPVIFHLYENTENFVAIDPLLIETSRNTVLMSPSKRHCYFEEERNPFYSYGDPDLPYSRHNCIAVCLQASMLYHCNCTMPLFLPSIEGSRECGVLDIECVYRHADIFGYVKIKGQDKYIKDPRRGQLCDCPDSCNKQQYNMLLNVRELEFANMSRIRTEVYYGQRVITKIETKLQYTFTDWVAGFGGILGLYVGASALSFAELVYVLAKLLWTLLSDGYTKMSLRYKRR</sequence>
<evidence type="ECO:0000256" key="11">
    <source>
        <dbReference type="ARBA" id="ARBA00023303"/>
    </source>
</evidence>
<comment type="subcellular location">
    <subcellularLocation>
        <location evidence="1">Membrane</location>
        <topology evidence="1">Multi-pass membrane protein</topology>
    </subcellularLocation>
</comment>
<dbReference type="GO" id="GO:0005886">
    <property type="term" value="C:plasma membrane"/>
    <property type="evidence" value="ECO:0007669"/>
    <property type="project" value="TreeGrafter"/>
</dbReference>
<accession>A0A6P8XG63</accession>
<dbReference type="Proteomes" id="UP000515160">
    <property type="component" value="Chromosome 2R"/>
</dbReference>
<evidence type="ECO:0000256" key="2">
    <source>
        <dbReference type="ARBA" id="ARBA00007193"/>
    </source>
</evidence>
<evidence type="ECO:0000256" key="3">
    <source>
        <dbReference type="ARBA" id="ARBA00022448"/>
    </source>
</evidence>
<feature type="transmembrane region" description="Helical" evidence="13">
    <location>
        <begin position="60"/>
        <end position="80"/>
    </location>
</feature>
<gene>
    <name evidence="15" type="primary">LOC117575337</name>
</gene>
<dbReference type="RefSeq" id="XP_034115386.1">
    <property type="nucleotide sequence ID" value="XM_034259495.2"/>
</dbReference>
<dbReference type="Gene3D" id="2.60.470.10">
    <property type="entry name" value="Acid-sensing ion channels like domains"/>
    <property type="match status" value="1"/>
</dbReference>
<evidence type="ECO:0000313" key="15">
    <source>
        <dbReference type="RefSeq" id="XP_034115386.1"/>
    </source>
</evidence>
<dbReference type="Gene3D" id="1.10.287.770">
    <property type="entry name" value="YojJ-like"/>
    <property type="match status" value="1"/>
</dbReference>
<dbReference type="Pfam" id="PF00858">
    <property type="entry name" value="ASC"/>
    <property type="match status" value="1"/>
</dbReference>
<evidence type="ECO:0000256" key="10">
    <source>
        <dbReference type="ARBA" id="ARBA00023201"/>
    </source>
</evidence>
<evidence type="ECO:0000256" key="7">
    <source>
        <dbReference type="ARBA" id="ARBA00023053"/>
    </source>
</evidence>
<feature type="transmembrane region" description="Helical" evidence="13">
    <location>
        <begin position="462"/>
        <end position="481"/>
    </location>
</feature>
<comment type="similarity">
    <text evidence="2 12">Belongs to the amiloride-sensitive sodium channel (TC 1.A.6) family.</text>
</comment>
<dbReference type="PRINTS" id="PR01078">
    <property type="entry name" value="AMINACHANNEL"/>
</dbReference>
<keyword evidence="9 13" id="KW-0472">Membrane</keyword>
<keyword evidence="6 13" id="KW-1133">Transmembrane helix</keyword>
<keyword evidence="10 12" id="KW-0739">Sodium transport</keyword>
<keyword evidence="11 12" id="KW-0407">Ion channel</keyword>
<dbReference type="GeneID" id="117575337"/>